<dbReference type="AlphaFoldDB" id="A0A4R7J8I1"/>
<dbReference type="GO" id="GO:0005886">
    <property type="term" value="C:plasma membrane"/>
    <property type="evidence" value="ECO:0007669"/>
    <property type="project" value="UniProtKB-SubCell"/>
</dbReference>
<organism evidence="9 10">
    <name type="scientific">Naumannella halotolerans</name>
    <dbReference type="NCBI Taxonomy" id="993414"/>
    <lineage>
        <taxon>Bacteria</taxon>
        <taxon>Bacillati</taxon>
        <taxon>Actinomycetota</taxon>
        <taxon>Actinomycetes</taxon>
        <taxon>Propionibacteriales</taxon>
        <taxon>Propionibacteriaceae</taxon>
        <taxon>Naumannella</taxon>
    </lineage>
</organism>
<evidence type="ECO:0000256" key="4">
    <source>
        <dbReference type="ARBA" id="ARBA00022692"/>
    </source>
</evidence>
<comment type="similarity">
    <text evidence="7">Belongs to the glycosyltransferase 87 family.</text>
</comment>
<feature type="transmembrane region" description="Helical" evidence="8">
    <location>
        <begin position="76"/>
        <end position="99"/>
    </location>
</feature>
<dbReference type="GO" id="GO:0016758">
    <property type="term" value="F:hexosyltransferase activity"/>
    <property type="evidence" value="ECO:0007669"/>
    <property type="project" value="InterPro"/>
</dbReference>
<comment type="subcellular location">
    <subcellularLocation>
        <location evidence="1">Cell membrane</location>
        <topology evidence="1">Multi-pass membrane protein</topology>
    </subcellularLocation>
</comment>
<dbReference type="EMBL" id="SOAW01000001">
    <property type="protein sequence ID" value="TDT33812.1"/>
    <property type="molecule type" value="Genomic_DNA"/>
</dbReference>
<proteinExistence type="inferred from homology"/>
<evidence type="ECO:0000256" key="6">
    <source>
        <dbReference type="ARBA" id="ARBA00023136"/>
    </source>
</evidence>
<evidence type="ECO:0000256" key="2">
    <source>
        <dbReference type="ARBA" id="ARBA00022475"/>
    </source>
</evidence>
<comment type="caution">
    <text evidence="9">The sequence shown here is derived from an EMBL/GenBank/DDBJ whole genome shotgun (WGS) entry which is preliminary data.</text>
</comment>
<evidence type="ECO:0000313" key="9">
    <source>
        <dbReference type="EMBL" id="TDT33812.1"/>
    </source>
</evidence>
<feature type="transmembrane region" description="Helical" evidence="8">
    <location>
        <begin position="286"/>
        <end position="305"/>
    </location>
</feature>
<evidence type="ECO:0000256" key="3">
    <source>
        <dbReference type="ARBA" id="ARBA00022679"/>
    </source>
</evidence>
<feature type="transmembrane region" description="Helical" evidence="8">
    <location>
        <begin position="197"/>
        <end position="216"/>
    </location>
</feature>
<dbReference type="PROSITE" id="PS51257">
    <property type="entry name" value="PROKAR_LIPOPROTEIN"/>
    <property type="match status" value="1"/>
</dbReference>
<feature type="transmembrane region" description="Helical" evidence="8">
    <location>
        <begin position="326"/>
        <end position="343"/>
    </location>
</feature>
<reference evidence="9 10" key="1">
    <citation type="submission" date="2019-03" db="EMBL/GenBank/DDBJ databases">
        <title>Genomic Encyclopedia of Archaeal and Bacterial Type Strains, Phase II (KMG-II): from individual species to whole genera.</title>
        <authorList>
            <person name="Goeker M."/>
        </authorList>
    </citation>
    <scope>NUCLEOTIDE SEQUENCE [LARGE SCALE GENOMIC DNA]</scope>
    <source>
        <strain evidence="9 10">DSM 24323</strain>
    </source>
</reference>
<evidence type="ECO:0000256" key="7">
    <source>
        <dbReference type="ARBA" id="ARBA00024033"/>
    </source>
</evidence>
<evidence type="ECO:0000313" key="10">
    <source>
        <dbReference type="Proteomes" id="UP000295371"/>
    </source>
</evidence>
<accession>A0A4R7J8I1</accession>
<dbReference type="RefSeq" id="WP_133754262.1">
    <property type="nucleotide sequence ID" value="NZ_CP171129.1"/>
</dbReference>
<protein>
    <submittedName>
        <fullName evidence="9">Alpha-1,2-mannosyltransferase</fullName>
    </submittedName>
</protein>
<name>A0A4R7J8I1_9ACTN</name>
<feature type="transmembrane region" description="Helical" evidence="8">
    <location>
        <begin position="12"/>
        <end position="36"/>
    </location>
</feature>
<feature type="transmembrane region" description="Helical" evidence="8">
    <location>
        <begin position="111"/>
        <end position="128"/>
    </location>
</feature>
<sequence>MSERGKRLAMAILWWLPPAVVACLVGAVGLQIGSIIPWDPFALDLGIYRRAGVDLLAGRDFYLTPQESWPFIYPPFAALLAVPLAWMSWTVTTIVWPALNAALLMAIGYRFGIKGWRLCLLITLAVVVVEPIRITLAFGQINIVLMALVVLDSLPGKRLLGERRWLPEGWLTGLAAAIKLTPGIFAVYQLGVRRWRVAAVTVGTFLLSVVIGFLALPAASVEFWTRLAGGDSGINEGLFHYTNQSVVGNAVRLFGDGAETAALPFTALAGLIGLVAAVAWHRLGQVSLALSLVGFAALVASPISWSHHYVWVLPLGLVLFRSRRELPRLVLVTGILLVAYVTFAPFNALPYAQEETWGIGYRLLNTAGLLLALTFMISCLLVGVRKLRDRTAVSDVAVSSG</sequence>
<dbReference type="Pfam" id="PF09594">
    <property type="entry name" value="GT87"/>
    <property type="match status" value="1"/>
</dbReference>
<dbReference type="Proteomes" id="UP000295371">
    <property type="component" value="Unassembled WGS sequence"/>
</dbReference>
<keyword evidence="3 9" id="KW-0808">Transferase</keyword>
<evidence type="ECO:0000256" key="1">
    <source>
        <dbReference type="ARBA" id="ARBA00004651"/>
    </source>
</evidence>
<keyword evidence="5 8" id="KW-1133">Transmembrane helix</keyword>
<keyword evidence="9" id="KW-0328">Glycosyltransferase</keyword>
<keyword evidence="10" id="KW-1185">Reference proteome</keyword>
<feature type="transmembrane region" description="Helical" evidence="8">
    <location>
        <begin position="171"/>
        <end position="191"/>
    </location>
</feature>
<dbReference type="OrthoDB" id="9774600at2"/>
<feature type="transmembrane region" description="Helical" evidence="8">
    <location>
        <begin position="261"/>
        <end position="280"/>
    </location>
</feature>
<keyword evidence="2" id="KW-1003">Cell membrane</keyword>
<evidence type="ECO:0000256" key="5">
    <source>
        <dbReference type="ARBA" id="ARBA00022989"/>
    </source>
</evidence>
<gene>
    <name evidence="9" type="ORF">CLV29_1443</name>
</gene>
<keyword evidence="6 8" id="KW-0472">Membrane</keyword>
<keyword evidence="4 8" id="KW-0812">Transmembrane</keyword>
<feature type="transmembrane region" description="Helical" evidence="8">
    <location>
        <begin position="363"/>
        <end position="384"/>
    </location>
</feature>
<evidence type="ECO:0000256" key="8">
    <source>
        <dbReference type="SAM" id="Phobius"/>
    </source>
</evidence>
<dbReference type="InterPro" id="IPR018584">
    <property type="entry name" value="GT87"/>
</dbReference>